<dbReference type="AlphaFoldDB" id="A0A8J2T0E8"/>
<keyword evidence="2" id="KW-0378">Hydrolase</keyword>
<dbReference type="SUPFAM" id="SSF52743">
    <property type="entry name" value="Subtilisin-like"/>
    <property type="match status" value="1"/>
</dbReference>
<name>A0A8J2T0E8_9STRA</name>
<reference evidence="8" key="1">
    <citation type="submission" date="2021-11" db="EMBL/GenBank/DDBJ databases">
        <authorList>
            <consortium name="Genoscope - CEA"/>
            <person name="William W."/>
        </authorList>
    </citation>
    <scope>NUCLEOTIDE SEQUENCE</scope>
</reference>
<keyword evidence="9" id="KW-1185">Reference proteome</keyword>
<proteinExistence type="inferred from homology"/>
<dbReference type="InterPro" id="IPR036852">
    <property type="entry name" value="Peptidase_S8/S53_dom_sf"/>
</dbReference>
<dbReference type="PROSITE" id="PS00138">
    <property type="entry name" value="SUBTILASE_SER"/>
    <property type="match status" value="1"/>
</dbReference>
<keyword evidence="3" id="KW-0720">Serine protease</keyword>
<dbReference type="OrthoDB" id="10256524at2759"/>
<accession>A0A8J2T0E8</accession>
<evidence type="ECO:0000256" key="2">
    <source>
        <dbReference type="ARBA" id="ARBA00022801"/>
    </source>
</evidence>
<evidence type="ECO:0000313" key="9">
    <source>
        <dbReference type="Proteomes" id="UP000789595"/>
    </source>
</evidence>
<evidence type="ECO:0000256" key="3">
    <source>
        <dbReference type="ARBA" id="ARBA00022825"/>
    </source>
</evidence>
<feature type="region of interest" description="Disordered" evidence="7">
    <location>
        <begin position="65"/>
        <end position="123"/>
    </location>
</feature>
<dbReference type="EMBL" id="CAKKNE010000005">
    <property type="protein sequence ID" value="CAH0377396.1"/>
    <property type="molecule type" value="Genomic_DNA"/>
</dbReference>
<protein>
    <recommendedName>
        <fullName evidence="5">subtilisin</fullName>
        <ecNumber evidence="5">3.4.21.62</ecNumber>
    </recommendedName>
</protein>
<comment type="similarity">
    <text evidence="6">Belongs to the peptidase S8 family.</text>
</comment>
<comment type="caution">
    <text evidence="8">The sequence shown here is derived from an EMBL/GenBank/DDBJ whole genome shotgun (WGS) entry which is preliminary data.</text>
</comment>
<dbReference type="Gene3D" id="3.40.50.200">
    <property type="entry name" value="Peptidase S8/S53 domain"/>
    <property type="match status" value="1"/>
</dbReference>
<sequence length="367" mass="39031">MSGTSMATPVVAGIFALGFSLKPLATRNELLTCAYEYATEIDDLEYEGQLGAGLINAEKFLECVGGLPDPTPQPTQAPTPRPSPRPTPAPTAEPSPRPTPAPTPKPSAAPTASPTNEFPTCGVRINRGDGTGFHCEDDPWATEHAGKKIAFACCDADMRYSTCTRADADGECYAGFLNPVSNFAPKTWHEATNVCAAEGKVLCGVEQPCKNRGCHYNGHYQWTGQECQAGDAGLPVACAEFPKCGVRVVRGIKDVAPYCETDPDALVRDDGSEMGIAFACCNDDGSGSSGCTRTVSGSCNAGHWNQPATWAPVTWSDAMNYCATYGKTLCGSSNAGRCQNRGCHYNNIYQWTNEPCEPDDEGYECTS</sequence>
<dbReference type="GO" id="GO:0006508">
    <property type="term" value="P:proteolysis"/>
    <property type="evidence" value="ECO:0007669"/>
    <property type="project" value="UniProtKB-KW"/>
</dbReference>
<evidence type="ECO:0000256" key="1">
    <source>
        <dbReference type="ARBA" id="ARBA00022670"/>
    </source>
</evidence>
<evidence type="ECO:0000256" key="6">
    <source>
        <dbReference type="PROSITE-ProRule" id="PRU01240"/>
    </source>
</evidence>
<dbReference type="EC" id="3.4.21.62" evidence="5"/>
<comment type="caution">
    <text evidence="6">Lacks conserved residue(s) required for the propagation of feature annotation.</text>
</comment>
<evidence type="ECO:0000256" key="5">
    <source>
        <dbReference type="ARBA" id="ARBA00023619"/>
    </source>
</evidence>
<evidence type="ECO:0000256" key="7">
    <source>
        <dbReference type="SAM" id="MobiDB-lite"/>
    </source>
</evidence>
<dbReference type="PROSITE" id="PS51892">
    <property type="entry name" value="SUBTILASE"/>
    <property type="match status" value="1"/>
</dbReference>
<evidence type="ECO:0000313" key="8">
    <source>
        <dbReference type="EMBL" id="CAH0377396.1"/>
    </source>
</evidence>
<dbReference type="Proteomes" id="UP000789595">
    <property type="component" value="Unassembled WGS sequence"/>
</dbReference>
<comment type="catalytic activity">
    <reaction evidence="4">
        <text>Hydrolysis of proteins with broad specificity for peptide bonds, and a preference for a large uncharged residue in P1. Hydrolyzes peptide amides.</text>
        <dbReference type="EC" id="3.4.21.62"/>
    </reaction>
</comment>
<organism evidence="8 9">
    <name type="scientific">Pelagomonas calceolata</name>
    <dbReference type="NCBI Taxonomy" id="35677"/>
    <lineage>
        <taxon>Eukaryota</taxon>
        <taxon>Sar</taxon>
        <taxon>Stramenopiles</taxon>
        <taxon>Ochrophyta</taxon>
        <taxon>Pelagophyceae</taxon>
        <taxon>Pelagomonadales</taxon>
        <taxon>Pelagomonadaceae</taxon>
        <taxon>Pelagomonas</taxon>
    </lineage>
</organism>
<gene>
    <name evidence="8" type="ORF">PECAL_5P19470</name>
</gene>
<dbReference type="InterPro" id="IPR023828">
    <property type="entry name" value="Peptidase_S8_Ser-AS"/>
</dbReference>
<evidence type="ECO:0000256" key="4">
    <source>
        <dbReference type="ARBA" id="ARBA00023529"/>
    </source>
</evidence>
<dbReference type="GO" id="GO:0004252">
    <property type="term" value="F:serine-type endopeptidase activity"/>
    <property type="evidence" value="ECO:0007669"/>
    <property type="project" value="UniProtKB-EC"/>
</dbReference>
<feature type="compositionally biased region" description="Pro residues" evidence="7">
    <location>
        <begin position="69"/>
        <end position="107"/>
    </location>
</feature>
<keyword evidence="1" id="KW-0645">Protease</keyword>